<evidence type="ECO:0000313" key="1">
    <source>
        <dbReference type="EMBL" id="RTR30730.1"/>
    </source>
</evidence>
<proteinExistence type="predicted"/>
<dbReference type="RefSeq" id="WP_126350758.1">
    <property type="nucleotide sequence ID" value="NZ_CP086380.1"/>
</dbReference>
<sequence length="99" mass="11351">MTAEIRRTIEKLERLLHHSEVSLDDLEDALEPLYSLSAQKFFESNQRPTLLSLAEYEEELGHAASLCRASQEIRHTLTDAAYLQTERRNGGEHLSRLLS</sequence>
<gene>
    <name evidence="1" type="ORF">EJ104_00275</name>
</gene>
<evidence type="ECO:0000313" key="2">
    <source>
        <dbReference type="Proteomes" id="UP000277766"/>
    </source>
</evidence>
<name>A0A3S0ISX4_9DEIO</name>
<protein>
    <submittedName>
        <fullName evidence="1">Uncharacterized protein</fullName>
    </submittedName>
</protein>
<reference evidence="1 2" key="1">
    <citation type="submission" date="2018-12" db="EMBL/GenBank/DDBJ databases">
        <title>Deinococcus radiophilus ATCC 27603 genome sequencing and assembly.</title>
        <authorList>
            <person name="Maclea K.S."/>
            <person name="Maynard C.R."/>
        </authorList>
    </citation>
    <scope>NUCLEOTIDE SEQUENCE [LARGE SCALE GENOMIC DNA]</scope>
    <source>
        <strain evidence="1 2">ATCC 27603</strain>
    </source>
</reference>
<keyword evidence="2" id="KW-1185">Reference proteome</keyword>
<organism evidence="1 2">
    <name type="scientific">Deinococcus radiophilus</name>
    <dbReference type="NCBI Taxonomy" id="32062"/>
    <lineage>
        <taxon>Bacteria</taxon>
        <taxon>Thermotogati</taxon>
        <taxon>Deinococcota</taxon>
        <taxon>Deinococci</taxon>
        <taxon>Deinococcales</taxon>
        <taxon>Deinococcaceae</taxon>
        <taxon>Deinococcus</taxon>
    </lineage>
</organism>
<dbReference type="EMBL" id="RXPE01000001">
    <property type="protein sequence ID" value="RTR30730.1"/>
    <property type="molecule type" value="Genomic_DNA"/>
</dbReference>
<dbReference type="Proteomes" id="UP000277766">
    <property type="component" value="Unassembled WGS sequence"/>
</dbReference>
<dbReference type="AlphaFoldDB" id="A0A3S0ISX4"/>
<comment type="caution">
    <text evidence="1">The sequence shown here is derived from an EMBL/GenBank/DDBJ whole genome shotgun (WGS) entry which is preliminary data.</text>
</comment>
<accession>A0A3S0ISX4</accession>